<dbReference type="InterPro" id="IPR011067">
    <property type="entry name" value="Plasmid_toxin/cell-grow_inhib"/>
</dbReference>
<evidence type="ECO:0000256" key="1">
    <source>
        <dbReference type="ARBA" id="ARBA00007521"/>
    </source>
</evidence>
<evidence type="ECO:0000256" key="2">
    <source>
        <dbReference type="ARBA" id="ARBA00022649"/>
    </source>
</evidence>
<name>A0A6L8UX05_9BACL</name>
<keyword evidence="4" id="KW-1185">Reference proteome</keyword>
<evidence type="ECO:0000313" key="3">
    <source>
        <dbReference type="EMBL" id="MZQ81912.1"/>
    </source>
</evidence>
<dbReference type="Gene3D" id="2.30.30.110">
    <property type="match status" value="1"/>
</dbReference>
<keyword evidence="2" id="KW-1277">Toxin-antitoxin system</keyword>
<dbReference type="SUPFAM" id="SSF50118">
    <property type="entry name" value="Cell growth inhibitor/plasmid maintenance toxic component"/>
    <property type="match status" value="1"/>
</dbReference>
<protein>
    <recommendedName>
        <fullName evidence="5">Type II toxin-antitoxin system PemK/MazF family toxin</fullName>
    </recommendedName>
</protein>
<organism evidence="3 4">
    <name type="scientific">Paenibacillus silvestris</name>
    <dbReference type="NCBI Taxonomy" id="2606219"/>
    <lineage>
        <taxon>Bacteria</taxon>
        <taxon>Bacillati</taxon>
        <taxon>Bacillota</taxon>
        <taxon>Bacilli</taxon>
        <taxon>Bacillales</taxon>
        <taxon>Paenibacillaceae</taxon>
        <taxon>Paenibacillus</taxon>
    </lineage>
</organism>
<sequence>MGLNEDIVALKEEVAKILDGFNNKMLKEITKPEIYLNHLKQRINFLNWTSRKYNLLSVGDPETVLQRDVFYCEFGFNVGSEQQENRPAVILQNDRGNASSRTTVIAPVSTHNHCAFFEDRGKKYIKFTNDIGEEITKKLDYYEILIILEEEFGERVKGYINVAQIKTISKKRLSRVPVGRITTGNFEVVKRAINRLI</sequence>
<proteinExistence type="inferred from homology"/>
<dbReference type="GO" id="GO:0004521">
    <property type="term" value="F:RNA endonuclease activity"/>
    <property type="evidence" value="ECO:0007669"/>
    <property type="project" value="TreeGrafter"/>
</dbReference>
<dbReference type="GO" id="GO:0003677">
    <property type="term" value="F:DNA binding"/>
    <property type="evidence" value="ECO:0007669"/>
    <property type="project" value="InterPro"/>
</dbReference>
<dbReference type="Pfam" id="PF02452">
    <property type="entry name" value="PemK_toxin"/>
    <property type="match status" value="1"/>
</dbReference>
<dbReference type="Proteomes" id="UP000481087">
    <property type="component" value="Unassembled WGS sequence"/>
</dbReference>
<evidence type="ECO:0008006" key="5">
    <source>
        <dbReference type="Google" id="ProtNLM"/>
    </source>
</evidence>
<dbReference type="GO" id="GO:0006402">
    <property type="term" value="P:mRNA catabolic process"/>
    <property type="evidence" value="ECO:0007669"/>
    <property type="project" value="TreeGrafter"/>
</dbReference>
<dbReference type="InterPro" id="IPR003477">
    <property type="entry name" value="PemK-like"/>
</dbReference>
<accession>A0A6L8UX05</accession>
<dbReference type="GO" id="GO:0016075">
    <property type="term" value="P:rRNA catabolic process"/>
    <property type="evidence" value="ECO:0007669"/>
    <property type="project" value="TreeGrafter"/>
</dbReference>
<comment type="caution">
    <text evidence="3">The sequence shown here is derived from an EMBL/GenBank/DDBJ whole genome shotgun (WGS) entry which is preliminary data.</text>
</comment>
<reference evidence="3 4" key="1">
    <citation type="submission" date="2019-12" db="EMBL/GenBank/DDBJ databases">
        <title>Paenibacillus sp. nov. sp. isolated from soil.</title>
        <authorList>
            <person name="Kim J."/>
            <person name="Jeong S.E."/>
            <person name="Jung H.S."/>
            <person name="Jeon C.O."/>
        </authorList>
    </citation>
    <scope>NUCLEOTIDE SEQUENCE [LARGE SCALE GENOMIC DNA]</scope>
    <source>
        <strain evidence="3 4">5J-6</strain>
    </source>
</reference>
<dbReference type="AlphaFoldDB" id="A0A6L8UX05"/>
<dbReference type="PANTHER" id="PTHR33988">
    <property type="entry name" value="ENDORIBONUCLEASE MAZF-RELATED"/>
    <property type="match status" value="1"/>
</dbReference>
<evidence type="ECO:0000313" key="4">
    <source>
        <dbReference type="Proteomes" id="UP000481087"/>
    </source>
</evidence>
<gene>
    <name evidence="3" type="ORF">GQF01_07160</name>
</gene>
<dbReference type="PANTHER" id="PTHR33988:SF2">
    <property type="entry name" value="ENDORIBONUCLEASE MAZF"/>
    <property type="match status" value="1"/>
</dbReference>
<comment type="similarity">
    <text evidence="1">Belongs to the PemK/MazF family.</text>
</comment>
<dbReference type="EMBL" id="WTUZ01000010">
    <property type="protein sequence ID" value="MZQ81912.1"/>
    <property type="molecule type" value="Genomic_DNA"/>
</dbReference>